<evidence type="ECO:0000313" key="1">
    <source>
        <dbReference type="EMBL" id="KKL55614.1"/>
    </source>
</evidence>
<reference evidence="1" key="1">
    <citation type="journal article" date="2015" name="Nature">
        <title>Complex archaea that bridge the gap between prokaryotes and eukaryotes.</title>
        <authorList>
            <person name="Spang A."/>
            <person name="Saw J.H."/>
            <person name="Jorgensen S.L."/>
            <person name="Zaremba-Niedzwiedzka K."/>
            <person name="Martijn J."/>
            <person name="Lind A.E."/>
            <person name="van Eijk R."/>
            <person name="Schleper C."/>
            <person name="Guy L."/>
            <person name="Ettema T.J."/>
        </authorList>
    </citation>
    <scope>NUCLEOTIDE SEQUENCE</scope>
</reference>
<name>A0A0F9D240_9ZZZZ</name>
<accession>A0A0F9D240</accession>
<sequence>MRGSVDDNKGRSMVITKNYSETVKCDRCGNIESYEGDTDWPIGWEARFYIDKYIHLCPACVREYEQVILSFYKEKE</sequence>
<proteinExistence type="predicted"/>
<dbReference type="EMBL" id="LAZR01030779">
    <property type="protein sequence ID" value="KKL55614.1"/>
    <property type="molecule type" value="Genomic_DNA"/>
</dbReference>
<comment type="caution">
    <text evidence="1">The sequence shown here is derived from an EMBL/GenBank/DDBJ whole genome shotgun (WGS) entry which is preliminary data.</text>
</comment>
<organism evidence="1">
    <name type="scientific">marine sediment metagenome</name>
    <dbReference type="NCBI Taxonomy" id="412755"/>
    <lineage>
        <taxon>unclassified sequences</taxon>
        <taxon>metagenomes</taxon>
        <taxon>ecological metagenomes</taxon>
    </lineage>
</organism>
<dbReference type="AlphaFoldDB" id="A0A0F9D240"/>
<gene>
    <name evidence="1" type="ORF">LCGC14_2253650</name>
</gene>
<protein>
    <submittedName>
        <fullName evidence="1">Uncharacterized protein</fullName>
    </submittedName>
</protein>